<organism evidence="1">
    <name type="scientific">metagenome</name>
    <dbReference type="NCBI Taxonomy" id="256318"/>
    <lineage>
        <taxon>unclassified sequences</taxon>
        <taxon>metagenomes</taxon>
    </lineage>
</organism>
<dbReference type="InterPro" id="IPR011335">
    <property type="entry name" value="Restrct_endonuc-II-like"/>
</dbReference>
<dbReference type="Gene3D" id="3.40.960.10">
    <property type="entry name" value="VSR Endonuclease"/>
    <property type="match status" value="1"/>
</dbReference>
<sequence length="301" mass="34196">MTRIDSLPLTPFTARQALQAGLSRTRLRAALQDHLIVRLLRGVYLRADVEPTELVRAQAAALVTGPHMVVCDRTAAWIHGVRTFDYWELDVVVPLELYALRRHEPTRRSGCDGGTRDLQPEDWFELGGVRITTPARTAMDLGCKLSRRRALAAMDALMRGHAFTELELRRMLPRYHRRRGVVQLRQLVPLVDPRAESPSESWTRLEIIDNGLPAPTPQYWVLVDGVPTYRLDLAYPHARIAIEYDGVEFHSDADARANDEERRAWLRAHGWTVIVLDLHSFSVDAIVAWIGLLRAALRLTP</sequence>
<name>A0A2P2CFB8_9ZZZZ</name>
<dbReference type="EMBL" id="CZKA01000078">
    <property type="protein sequence ID" value="CUR60607.1"/>
    <property type="molecule type" value="Genomic_DNA"/>
</dbReference>
<accession>A0A2P2CFB8</accession>
<proteinExistence type="predicted"/>
<reference evidence="1" key="1">
    <citation type="submission" date="2015-08" db="EMBL/GenBank/DDBJ databases">
        <authorList>
            <person name="Babu N.S."/>
            <person name="Beckwith C.J."/>
            <person name="Beseler K.G."/>
            <person name="Brison A."/>
            <person name="Carone J.V."/>
            <person name="Caskin T.P."/>
            <person name="Diamond M."/>
            <person name="Durham M.E."/>
            <person name="Foxe J.M."/>
            <person name="Go M."/>
            <person name="Henderson B.A."/>
            <person name="Jones I.B."/>
            <person name="McGettigan J.A."/>
            <person name="Micheletti S.J."/>
            <person name="Nasrallah M.E."/>
            <person name="Ortiz D."/>
            <person name="Piller C.R."/>
            <person name="Privatt S.R."/>
            <person name="Schneider S.L."/>
            <person name="Sharp S."/>
            <person name="Smith T.C."/>
            <person name="Stanton J.D."/>
            <person name="Ullery H.E."/>
            <person name="Wilson R.J."/>
            <person name="Serrano M.G."/>
            <person name="Buck G."/>
            <person name="Lee V."/>
            <person name="Wang Y."/>
            <person name="Carvalho R."/>
            <person name="Voegtly L."/>
            <person name="Shi R."/>
            <person name="Duckworth R."/>
            <person name="Johnson A."/>
            <person name="Loviza R."/>
            <person name="Walstead R."/>
            <person name="Shah Z."/>
            <person name="Kiflezghi M."/>
            <person name="Wade K."/>
            <person name="Ball S.L."/>
            <person name="Bradley K.W."/>
            <person name="Asai D.J."/>
            <person name="Bowman C.A."/>
            <person name="Russell D.A."/>
            <person name="Pope W.H."/>
            <person name="Jacobs-Sera D."/>
            <person name="Hendrix R.W."/>
            <person name="Hatfull G.F."/>
        </authorList>
    </citation>
    <scope>NUCLEOTIDE SEQUENCE</scope>
</reference>
<protein>
    <recommendedName>
        <fullName evidence="2">DUF559 domain-containing protein</fullName>
    </recommendedName>
</protein>
<evidence type="ECO:0008006" key="2">
    <source>
        <dbReference type="Google" id="ProtNLM"/>
    </source>
</evidence>
<gene>
    <name evidence="1" type="ORF">NOCA280047</name>
</gene>
<dbReference type="AlphaFoldDB" id="A0A2P2CFB8"/>
<dbReference type="SUPFAM" id="SSF52980">
    <property type="entry name" value="Restriction endonuclease-like"/>
    <property type="match status" value="1"/>
</dbReference>
<evidence type="ECO:0000313" key="1">
    <source>
        <dbReference type="EMBL" id="CUR60607.1"/>
    </source>
</evidence>